<evidence type="ECO:0000313" key="2">
    <source>
        <dbReference type="Proteomes" id="UP000077202"/>
    </source>
</evidence>
<organism evidence="1 2">
    <name type="scientific">Marchantia polymorpha subsp. ruderalis</name>
    <dbReference type="NCBI Taxonomy" id="1480154"/>
    <lineage>
        <taxon>Eukaryota</taxon>
        <taxon>Viridiplantae</taxon>
        <taxon>Streptophyta</taxon>
        <taxon>Embryophyta</taxon>
        <taxon>Marchantiophyta</taxon>
        <taxon>Marchantiopsida</taxon>
        <taxon>Marchantiidae</taxon>
        <taxon>Marchantiales</taxon>
        <taxon>Marchantiaceae</taxon>
        <taxon>Marchantia</taxon>
    </lineage>
</organism>
<gene>
    <name evidence="1" type="ORF">AXG93_3984s1010</name>
</gene>
<sequence length="145" mass="16500">MKEMGPAKKILGMEITRDRRRVEIFVSQGGYLRKVVAKFGMSESKAVQTPLAVHFKLFAIALSTTKAEFIATRKCVKESLWLKGLIGELGIVQNEVKFFCDNQSAIHLIKNQMFHESTKHIDVKLHFIRDVIAEGFVVVEKVHKD</sequence>
<comment type="caution">
    <text evidence="1">The sequence shown here is derived from an EMBL/GenBank/DDBJ whole genome shotgun (WGS) entry which is preliminary data.</text>
</comment>
<keyword evidence="2" id="KW-1185">Reference proteome</keyword>
<dbReference type="PANTHER" id="PTHR11439">
    <property type="entry name" value="GAG-POL-RELATED RETROTRANSPOSON"/>
    <property type="match status" value="1"/>
</dbReference>
<dbReference type="EMBL" id="LVLJ01001970">
    <property type="protein sequence ID" value="OAE27126.1"/>
    <property type="molecule type" value="Genomic_DNA"/>
</dbReference>
<evidence type="ECO:0000313" key="1">
    <source>
        <dbReference type="EMBL" id="OAE27126.1"/>
    </source>
</evidence>
<evidence type="ECO:0008006" key="3">
    <source>
        <dbReference type="Google" id="ProtNLM"/>
    </source>
</evidence>
<protein>
    <recommendedName>
        <fullName evidence="3">Reverse transcriptase Ty1/copia-type domain-containing protein</fullName>
    </recommendedName>
</protein>
<dbReference type="PANTHER" id="PTHR11439:SF467">
    <property type="entry name" value="INTEGRASE CATALYTIC DOMAIN-CONTAINING PROTEIN"/>
    <property type="match status" value="1"/>
</dbReference>
<proteinExistence type="predicted"/>
<accession>A0A176W4K7</accession>
<name>A0A176W4K7_MARPO</name>
<dbReference type="Proteomes" id="UP000077202">
    <property type="component" value="Unassembled WGS sequence"/>
</dbReference>
<dbReference type="AlphaFoldDB" id="A0A176W4K7"/>
<dbReference type="CDD" id="cd09272">
    <property type="entry name" value="RNase_HI_RT_Ty1"/>
    <property type="match status" value="1"/>
</dbReference>
<reference evidence="1" key="1">
    <citation type="submission" date="2016-03" db="EMBL/GenBank/DDBJ databases">
        <title>Mechanisms controlling the formation of the plant cell surface in tip-growing cells are functionally conserved among land plants.</title>
        <authorList>
            <person name="Honkanen S."/>
            <person name="Jones V.A."/>
            <person name="Morieri G."/>
            <person name="Champion C."/>
            <person name="Hetherington A.J."/>
            <person name="Kelly S."/>
            <person name="Saint-Marcoux D."/>
            <person name="Proust H."/>
            <person name="Prescott H."/>
            <person name="Dolan L."/>
        </authorList>
    </citation>
    <scope>NUCLEOTIDE SEQUENCE [LARGE SCALE GENOMIC DNA]</scope>
    <source>
        <tissue evidence="1">Whole gametophyte</tissue>
    </source>
</reference>